<feature type="region of interest" description="Disordered" evidence="11">
    <location>
        <begin position="1"/>
        <end position="22"/>
    </location>
</feature>
<dbReference type="OrthoDB" id="4156795at2"/>
<dbReference type="PRINTS" id="PR00359">
    <property type="entry name" value="BP450"/>
</dbReference>
<evidence type="ECO:0000313" key="12">
    <source>
        <dbReference type="EMBL" id="PWU52139.1"/>
    </source>
</evidence>
<name>A0A317KG99_9ACTN</name>
<gene>
    <name evidence="12" type="ORF">DLJ46_03650</name>
</gene>
<dbReference type="Proteomes" id="UP000245683">
    <property type="component" value="Unassembled WGS sequence"/>
</dbReference>
<evidence type="ECO:0000256" key="7">
    <source>
        <dbReference type="ARBA" id="ARBA00023033"/>
    </source>
</evidence>
<keyword evidence="8" id="KW-0045">Antibiotic biosynthesis</keyword>
<dbReference type="Pfam" id="PF00067">
    <property type="entry name" value="p450"/>
    <property type="match status" value="1"/>
</dbReference>
<dbReference type="RefSeq" id="WP_109943250.1">
    <property type="nucleotide sequence ID" value="NZ_QGSV01000074.1"/>
</dbReference>
<evidence type="ECO:0000256" key="3">
    <source>
        <dbReference type="ARBA" id="ARBA00022723"/>
    </source>
</evidence>
<dbReference type="InterPro" id="IPR002397">
    <property type="entry name" value="Cyt_P450_B"/>
</dbReference>
<keyword evidence="6 10" id="KW-0408">Iron</keyword>
<dbReference type="Gene3D" id="1.10.630.10">
    <property type="entry name" value="Cytochrome P450"/>
    <property type="match status" value="1"/>
</dbReference>
<dbReference type="GO" id="GO:0020037">
    <property type="term" value="F:heme binding"/>
    <property type="evidence" value="ECO:0007669"/>
    <property type="project" value="InterPro"/>
</dbReference>
<dbReference type="AlphaFoldDB" id="A0A317KG99"/>
<evidence type="ECO:0000313" key="13">
    <source>
        <dbReference type="Proteomes" id="UP000245683"/>
    </source>
</evidence>
<comment type="caution">
    <text evidence="12">The sequence shown here is derived from an EMBL/GenBank/DDBJ whole genome shotgun (WGS) entry which is preliminary data.</text>
</comment>
<evidence type="ECO:0000256" key="11">
    <source>
        <dbReference type="SAM" id="MobiDB-lite"/>
    </source>
</evidence>
<dbReference type="FunFam" id="1.10.630.10:FF:000018">
    <property type="entry name" value="Cytochrome P450 monooxygenase"/>
    <property type="match status" value="1"/>
</dbReference>
<evidence type="ECO:0000256" key="9">
    <source>
        <dbReference type="ARBA" id="ARBA00060683"/>
    </source>
</evidence>
<evidence type="ECO:0000256" key="6">
    <source>
        <dbReference type="ARBA" id="ARBA00023004"/>
    </source>
</evidence>
<keyword evidence="2 10" id="KW-0349">Heme</keyword>
<comment type="similarity">
    <text evidence="1 10">Belongs to the cytochrome P450 family.</text>
</comment>
<protein>
    <submittedName>
        <fullName evidence="12">Cytochrome P450</fullName>
    </submittedName>
</protein>
<accession>A0A317KG99</accession>
<dbReference type="PANTHER" id="PTHR46696:SF1">
    <property type="entry name" value="CYTOCHROME P450 YJIB-RELATED"/>
    <property type="match status" value="1"/>
</dbReference>
<dbReference type="GO" id="GO:0017000">
    <property type="term" value="P:antibiotic biosynthetic process"/>
    <property type="evidence" value="ECO:0007669"/>
    <property type="project" value="UniProtKB-KW"/>
</dbReference>
<dbReference type="EMBL" id="QGSV01000074">
    <property type="protein sequence ID" value="PWU52139.1"/>
    <property type="molecule type" value="Genomic_DNA"/>
</dbReference>
<dbReference type="InterPro" id="IPR017972">
    <property type="entry name" value="Cyt_P450_CS"/>
</dbReference>
<evidence type="ECO:0000256" key="8">
    <source>
        <dbReference type="ARBA" id="ARBA00023194"/>
    </source>
</evidence>
<dbReference type="GO" id="GO:0005506">
    <property type="term" value="F:iron ion binding"/>
    <property type="evidence" value="ECO:0007669"/>
    <property type="project" value="InterPro"/>
</dbReference>
<keyword evidence="4" id="KW-0521">NADP</keyword>
<sequence>MNSAHHLTAGDDPPAQPVGSCPMALSHTRVGLDLTDEVRLLRDSGQLARVTTAFGQEATMISRYDEVRAQLADTTGFHVGTVPPPPVLVDGGFDAESVRRRRTVGNLIMLDPPDHTRLRRMVASWFTSRRVERMRPRVVEIINAALDAMEQAGPPVDLVSMFAKPVPVTVICELIGVPEADRERFRERASRAVERSGPSTPLDELRRLGEAGWVSHELIAHHREHPSDDVIGMLLREHGADVKENGITDDELVGLANALLIAGHETTTQMLSLGTLALLHHPDQLALVRDDPAAVPGAVEELLRYIGVLHGGFVRIATRDTALGGHEIRAGDLVVPALAAANRDPRLIEDGDRLDITRPPVSHLAFGHGVHFCIGAPLARMELREAFPALFNRFPGLRLAVPESELDFADGTTVHALRSLPVTW</sequence>
<dbReference type="GO" id="GO:0004497">
    <property type="term" value="F:monooxygenase activity"/>
    <property type="evidence" value="ECO:0007669"/>
    <property type="project" value="UniProtKB-KW"/>
</dbReference>
<dbReference type="SUPFAM" id="SSF48264">
    <property type="entry name" value="Cytochrome P450"/>
    <property type="match status" value="1"/>
</dbReference>
<dbReference type="InterPro" id="IPR001128">
    <property type="entry name" value="Cyt_P450"/>
</dbReference>
<organism evidence="12 13">
    <name type="scientific">Micromonospora globispora</name>
    <dbReference type="NCBI Taxonomy" id="1450148"/>
    <lineage>
        <taxon>Bacteria</taxon>
        <taxon>Bacillati</taxon>
        <taxon>Actinomycetota</taxon>
        <taxon>Actinomycetes</taxon>
        <taxon>Micromonosporales</taxon>
        <taxon>Micromonosporaceae</taxon>
        <taxon>Micromonospora</taxon>
    </lineage>
</organism>
<evidence type="ECO:0000256" key="2">
    <source>
        <dbReference type="ARBA" id="ARBA00022617"/>
    </source>
</evidence>
<keyword evidence="3 10" id="KW-0479">Metal-binding</keyword>
<keyword evidence="13" id="KW-1185">Reference proteome</keyword>
<dbReference type="PRINTS" id="PR00385">
    <property type="entry name" value="P450"/>
</dbReference>
<proteinExistence type="inferred from homology"/>
<keyword evidence="7 10" id="KW-0503">Monooxygenase</keyword>
<evidence type="ECO:0000256" key="4">
    <source>
        <dbReference type="ARBA" id="ARBA00022857"/>
    </source>
</evidence>
<dbReference type="GO" id="GO:0016705">
    <property type="term" value="F:oxidoreductase activity, acting on paired donors, with incorporation or reduction of molecular oxygen"/>
    <property type="evidence" value="ECO:0007669"/>
    <property type="project" value="InterPro"/>
</dbReference>
<reference evidence="13" key="1">
    <citation type="submission" date="2018-05" db="EMBL/GenBank/DDBJ databases">
        <title>Micromonospora globispora sp. nov. and Micromonospora rugosa sp. nov., isolated from marine sediment.</title>
        <authorList>
            <person name="Carro L."/>
            <person name="Aysel V."/>
            <person name="Cetin D."/>
            <person name="Igual J.M."/>
            <person name="Klenk H.-P."/>
            <person name="Trujillo M.E."/>
            <person name="Sahin N."/>
        </authorList>
    </citation>
    <scope>NUCLEOTIDE SEQUENCE [LARGE SCALE GENOMIC DNA]</scope>
    <source>
        <strain evidence="13">S2904</strain>
    </source>
</reference>
<dbReference type="PANTHER" id="PTHR46696">
    <property type="entry name" value="P450, PUTATIVE (EUROFUNG)-RELATED"/>
    <property type="match status" value="1"/>
</dbReference>
<dbReference type="PROSITE" id="PS00086">
    <property type="entry name" value="CYTOCHROME_P450"/>
    <property type="match status" value="1"/>
</dbReference>
<dbReference type="InterPro" id="IPR036396">
    <property type="entry name" value="Cyt_P450_sf"/>
</dbReference>
<evidence type="ECO:0000256" key="5">
    <source>
        <dbReference type="ARBA" id="ARBA00023002"/>
    </source>
</evidence>
<evidence type="ECO:0000256" key="1">
    <source>
        <dbReference type="ARBA" id="ARBA00010617"/>
    </source>
</evidence>
<comment type="pathway">
    <text evidence="9">Antibiotic biosynthesis; mycinamicin biosynthesis.</text>
</comment>
<keyword evidence="5 10" id="KW-0560">Oxidoreductase</keyword>
<evidence type="ECO:0000256" key="10">
    <source>
        <dbReference type="RuleBase" id="RU000461"/>
    </source>
</evidence>
<dbReference type="CDD" id="cd11030">
    <property type="entry name" value="CYP105-like"/>
    <property type="match status" value="1"/>
</dbReference>